<dbReference type="Proteomes" id="UP000712600">
    <property type="component" value="Unassembled WGS sequence"/>
</dbReference>
<dbReference type="Pfam" id="PF13966">
    <property type="entry name" value="zf-RVT"/>
    <property type="match status" value="1"/>
</dbReference>
<organism evidence="3 4">
    <name type="scientific">Brassica cretica</name>
    <name type="common">Mustard</name>
    <dbReference type="NCBI Taxonomy" id="69181"/>
    <lineage>
        <taxon>Eukaryota</taxon>
        <taxon>Viridiplantae</taxon>
        <taxon>Streptophyta</taxon>
        <taxon>Embryophyta</taxon>
        <taxon>Tracheophyta</taxon>
        <taxon>Spermatophyta</taxon>
        <taxon>Magnoliopsida</taxon>
        <taxon>eudicotyledons</taxon>
        <taxon>Gunneridae</taxon>
        <taxon>Pentapetalae</taxon>
        <taxon>rosids</taxon>
        <taxon>malvids</taxon>
        <taxon>Brassicales</taxon>
        <taxon>Brassicaceae</taxon>
        <taxon>Brassiceae</taxon>
        <taxon>Brassica</taxon>
    </lineage>
</organism>
<evidence type="ECO:0000313" key="3">
    <source>
        <dbReference type="EMBL" id="KAF3522414.1"/>
    </source>
</evidence>
<feature type="compositionally biased region" description="Polar residues" evidence="1">
    <location>
        <begin position="61"/>
        <end position="71"/>
    </location>
</feature>
<evidence type="ECO:0000256" key="1">
    <source>
        <dbReference type="SAM" id="MobiDB-lite"/>
    </source>
</evidence>
<sequence>MNSHAVATTEVVPRDGLPGFLDLFPELSKEDHKMAMIDDSLNYGGLVIRRKIDDGSDGETESSASKISVHSSPVVHSGFQLGPSSEGRVLRKPGNNGSQRKRLFSWKRKSLGQRSVEAGSASVEVQDQIRRYDSRSGYKLIELLADIQSDNRSSLPPLETQLWRKLWKTKTSPKLRHFLWRVLSGAVAVKSQLRSRGIPLDTTCSLCKQGPETVCHVLFHCTTAQDVWITSGISSPPAGWSHTSVFLNLHYLFAQSQSHNLGIVARLSFPWLLWQIWKARNKFCFEKVLPVASDIVSLAMDEATAWLKLHGVLPDFTSSNTLNQVTSATWVKPSDSLLKCNVGNVLLHSRRAFSGVLSSVQADLLALSWSAAAMSDLKMKKIIFEFSSIQAGLASNILWLTQLLITLAIRCSKDYKFYSGKQPPSDPYYM</sequence>
<protein>
    <recommendedName>
        <fullName evidence="2">Reverse transcriptase zinc-binding domain-containing protein</fullName>
    </recommendedName>
</protein>
<dbReference type="InterPro" id="IPR026960">
    <property type="entry name" value="RVT-Znf"/>
</dbReference>
<name>A0A8S9PMM2_BRACR</name>
<reference evidence="3" key="1">
    <citation type="submission" date="2019-12" db="EMBL/GenBank/DDBJ databases">
        <title>Genome sequencing and annotation of Brassica cretica.</title>
        <authorList>
            <person name="Studholme D.J."/>
            <person name="Sarris P."/>
        </authorList>
    </citation>
    <scope>NUCLEOTIDE SEQUENCE</scope>
    <source>
        <strain evidence="3">PFS-109/04</strain>
        <tissue evidence="3">Leaf</tissue>
    </source>
</reference>
<dbReference type="EMBL" id="QGKX02001347">
    <property type="protein sequence ID" value="KAF3522414.1"/>
    <property type="molecule type" value="Genomic_DNA"/>
</dbReference>
<proteinExistence type="predicted"/>
<gene>
    <name evidence="3" type="ORF">F2Q69_00048727</name>
</gene>
<dbReference type="AlphaFoldDB" id="A0A8S9PMM2"/>
<feature type="region of interest" description="Disordered" evidence="1">
    <location>
        <begin position="54"/>
        <end position="99"/>
    </location>
</feature>
<evidence type="ECO:0000313" key="4">
    <source>
        <dbReference type="Proteomes" id="UP000712600"/>
    </source>
</evidence>
<feature type="domain" description="Reverse transcriptase zinc-binding" evidence="2">
    <location>
        <begin position="160"/>
        <end position="228"/>
    </location>
</feature>
<accession>A0A8S9PMM2</accession>
<evidence type="ECO:0000259" key="2">
    <source>
        <dbReference type="Pfam" id="PF13966"/>
    </source>
</evidence>
<comment type="caution">
    <text evidence="3">The sequence shown here is derived from an EMBL/GenBank/DDBJ whole genome shotgun (WGS) entry which is preliminary data.</text>
</comment>